<organism evidence="1 2">
    <name type="scientific">Artomyces pyxidatus</name>
    <dbReference type="NCBI Taxonomy" id="48021"/>
    <lineage>
        <taxon>Eukaryota</taxon>
        <taxon>Fungi</taxon>
        <taxon>Dikarya</taxon>
        <taxon>Basidiomycota</taxon>
        <taxon>Agaricomycotina</taxon>
        <taxon>Agaricomycetes</taxon>
        <taxon>Russulales</taxon>
        <taxon>Auriscalpiaceae</taxon>
        <taxon>Artomyces</taxon>
    </lineage>
</organism>
<reference evidence="1" key="2">
    <citation type="journal article" date="2022" name="New Phytol.">
        <title>Evolutionary transition to the ectomycorrhizal habit in the genomes of a hyperdiverse lineage of mushroom-forming fungi.</title>
        <authorList>
            <person name="Looney B."/>
            <person name="Miyauchi S."/>
            <person name="Morin E."/>
            <person name="Drula E."/>
            <person name="Courty P.E."/>
            <person name="Kohler A."/>
            <person name="Kuo A."/>
            <person name="LaButti K."/>
            <person name="Pangilinan J."/>
            <person name="Lipzen A."/>
            <person name="Riley R."/>
            <person name="Andreopoulos W."/>
            <person name="He G."/>
            <person name="Johnson J."/>
            <person name="Nolan M."/>
            <person name="Tritt A."/>
            <person name="Barry K.W."/>
            <person name="Grigoriev I.V."/>
            <person name="Nagy L.G."/>
            <person name="Hibbett D."/>
            <person name="Henrissat B."/>
            <person name="Matheny P.B."/>
            <person name="Labbe J."/>
            <person name="Martin F.M."/>
        </authorList>
    </citation>
    <scope>NUCLEOTIDE SEQUENCE</scope>
    <source>
        <strain evidence="1">HHB10654</strain>
    </source>
</reference>
<dbReference type="Proteomes" id="UP000814140">
    <property type="component" value="Unassembled WGS sequence"/>
</dbReference>
<comment type="caution">
    <text evidence="1">The sequence shown here is derived from an EMBL/GenBank/DDBJ whole genome shotgun (WGS) entry which is preliminary data.</text>
</comment>
<reference evidence="1" key="1">
    <citation type="submission" date="2021-03" db="EMBL/GenBank/DDBJ databases">
        <authorList>
            <consortium name="DOE Joint Genome Institute"/>
            <person name="Ahrendt S."/>
            <person name="Looney B.P."/>
            <person name="Miyauchi S."/>
            <person name="Morin E."/>
            <person name="Drula E."/>
            <person name="Courty P.E."/>
            <person name="Chicoki N."/>
            <person name="Fauchery L."/>
            <person name="Kohler A."/>
            <person name="Kuo A."/>
            <person name="Labutti K."/>
            <person name="Pangilinan J."/>
            <person name="Lipzen A."/>
            <person name="Riley R."/>
            <person name="Andreopoulos W."/>
            <person name="He G."/>
            <person name="Johnson J."/>
            <person name="Barry K.W."/>
            <person name="Grigoriev I.V."/>
            <person name="Nagy L."/>
            <person name="Hibbett D."/>
            <person name="Henrissat B."/>
            <person name="Matheny P.B."/>
            <person name="Labbe J."/>
            <person name="Martin F."/>
        </authorList>
    </citation>
    <scope>NUCLEOTIDE SEQUENCE</scope>
    <source>
        <strain evidence="1">HHB10654</strain>
    </source>
</reference>
<keyword evidence="2" id="KW-1185">Reference proteome</keyword>
<proteinExistence type="predicted"/>
<sequence length="404" mass="45842">MATNLYEVLEVDRNATAEEIRKAYKKRALQTHPDRITVPSEKEAATVEFRKLANAYEVLSDPEKRRTYDQVGVWPPPQDRQDGRSQHYRSHRRAPSFTDQARGPYREQSRYRERPFDDFVFMDPFQLFEMSFRDLFDDPIFRGITPFGRRPRPFDSWMGIDDPFMGSGFMRGLPALGMGPGFADFIEGPSASGNHRSRSMMNARLGSSGGRWVSESRMSQTVNGVTQSVWKRKDSDGNEYTTYTGRDGREQMFVNGVEQSTGRAPEKARDPAKQPPPLAPIQTFSQPQPFPQQQPYSQSPVDGGKRYSPQSPYPPPPPPNQTQYSGPPPPPQNQYSAPPLPPPPPYAPPPYVPPPSRYSGKLRRLMAYFGRLLKGGITAGRERRHSQEASQARSQGRSQGRPYW</sequence>
<name>A0ACB8SLX4_9AGAM</name>
<gene>
    <name evidence="1" type="ORF">BV25DRAFT_1831145</name>
</gene>
<protein>
    <submittedName>
        <fullName evidence="1">DnaJ-domain-containing protein</fullName>
    </submittedName>
</protein>
<evidence type="ECO:0000313" key="1">
    <source>
        <dbReference type="EMBL" id="KAI0057463.1"/>
    </source>
</evidence>
<evidence type="ECO:0000313" key="2">
    <source>
        <dbReference type="Proteomes" id="UP000814140"/>
    </source>
</evidence>
<dbReference type="EMBL" id="MU277247">
    <property type="protein sequence ID" value="KAI0057463.1"/>
    <property type="molecule type" value="Genomic_DNA"/>
</dbReference>
<accession>A0ACB8SLX4</accession>